<dbReference type="VEuPathDB" id="FungiDB:ASPSYDRAFT_894554"/>
<proteinExistence type="predicted"/>
<evidence type="ECO:0000256" key="1">
    <source>
        <dbReference type="SAM" id="MobiDB-lite"/>
    </source>
</evidence>
<keyword evidence="3" id="KW-1185">Reference proteome</keyword>
<dbReference type="GeneID" id="63768243"/>
<protein>
    <submittedName>
        <fullName evidence="2">Uncharacterized protein</fullName>
    </submittedName>
</protein>
<dbReference type="STRING" id="1036612.A0A1L9TJZ2"/>
<gene>
    <name evidence="2" type="ORF">ASPSYDRAFT_894554</name>
</gene>
<feature type="compositionally biased region" description="Basic and acidic residues" evidence="1">
    <location>
        <begin position="32"/>
        <end position="43"/>
    </location>
</feature>
<dbReference type="AlphaFoldDB" id="A0A1L9TJZ2"/>
<reference evidence="3" key="1">
    <citation type="journal article" date="2017" name="Genome Biol.">
        <title>Comparative genomics reveals high biological diversity and specific adaptations in the industrially and medically important fungal genus Aspergillus.</title>
        <authorList>
            <person name="de Vries R.P."/>
            <person name="Riley R."/>
            <person name="Wiebenga A."/>
            <person name="Aguilar-Osorio G."/>
            <person name="Amillis S."/>
            <person name="Uchima C.A."/>
            <person name="Anderluh G."/>
            <person name="Asadollahi M."/>
            <person name="Askin M."/>
            <person name="Barry K."/>
            <person name="Battaglia E."/>
            <person name="Bayram O."/>
            <person name="Benocci T."/>
            <person name="Braus-Stromeyer S.A."/>
            <person name="Caldana C."/>
            <person name="Canovas D."/>
            <person name="Cerqueira G.C."/>
            <person name="Chen F."/>
            <person name="Chen W."/>
            <person name="Choi C."/>
            <person name="Clum A."/>
            <person name="Dos Santos R.A."/>
            <person name="Damasio A.R."/>
            <person name="Diallinas G."/>
            <person name="Emri T."/>
            <person name="Fekete E."/>
            <person name="Flipphi M."/>
            <person name="Freyberg S."/>
            <person name="Gallo A."/>
            <person name="Gournas C."/>
            <person name="Habgood R."/>
            <person name="Hainaut M."/>
            <person name="Harispe M.L."/>
            <person name="Henrissat B."/>
            <person name="Hilden K.S."/>
            <person name="Hope R."/>
            <person name="Hossain A."/>
            <person name="Karabika E."/>
            <person name="Karaffa L."/>
            <person name="Karanyi Z."/>
            <person name="Krasevec N."/>
            <person name="Kuo A."/>
            <person name="Kusch H."/>
            <person name="LaButti K."/>
            <person name="Lagendijk E.L."/>
            <person name="Lapidus A."/>
            <person name="Levasseur A."/>
            <person name="Lindquist E."/>
            <person name="Lipzen A."/>
            <person name="Logrieco A.F."/>
            <person name="MacCabe A."/>
            <person name="Maekelae M.R."/>
            <person name="Malavazi I."/>
            <person name="Melin P."/>
            <person name="Meyer V."/>
            <person name="Mielnichuk N."/>
            <person name="Miskei M."/>
            <person name="Molnar A.P."/>
            <person name="Mule G."/>
            <person name="Ngan C.Y."/>
            <person name="Orejas M."/>
            <person name="Orosz E."/>
            <person name="Ouedraogo J.P."/>
            <person name="Overkamp K.M."/>
            <person name="Park H.-S."/>
            <person name="Perrone G."/>
            <person name="Piumi F."/>
            <person name="Punt P.J."/>
            <person name="Ram A.F."/>
            <person name="Ramon A."/>
            <person name="Rauscher S."/>
            <person name="Record E."/>
            <person name="Riano-Pachon D.M."/>
            <person name="Robert V."/>
            <person name="Roehrig J."/>
            <person name="Ruller R."/>
            <person name="Salamov A."/>
            <person name="Salih N.S."/>
            <person name="Samson R.A."/>
            <person name="Sandor E."/>
            <person name="Sanguinetti M."/>
            <person name="Schuetze T."/>
            <person name="Sepcic K."/>
            <person name="Shelest E."/>
            <person name="Sherlock G."/>
            <person name="Sophianopoulou V."/>
            <person name="Squina F.M."/>
            <person name="Sun H."/>
            <person name="Susca A."/>
            <person name="Todd R.B."/>
            <person name="Tsang A."/>
            <person name="Unkles S.E."/>
            <person name="van de Wiele N."/>
            <person name="van Rossen-Uffink D."/>
            <person name="Oliveira J.V."/>
            <person name="Vesth T.C."/>
            <person name="Visser J."/>
            <person name="Yu J.-H."/>
            <person name="Zhou M."/>
            <person name="Andersen M.R."/>
            <person name="Archer D.B."/>
            <person name="Baker S.E."/>
            <person name="Benoit I."/>
            <person name="Brakhage A.A."/>
            <person name="Braus G.H."/>
            <person name="Fischer R."/>
            <person name="Frisvad J.C."/>
            <person name="Goldman G.H."/>
            <person name="Houbraken J."/>
            <person name="Oakley B."/>
            <person name="Pocsi I."/>
            <person name="Scazzocchio C."/>
            <person name="Seiboth B."/>
            <person name="vanKuyk P.A."/>
            <person name="Wortman J."/>
            <person name="Dyer P.S."/>
            <person name="Grigoriev I.V."/>
        </authorList>
    </citation>
    <scope>NUCLEOTIDE SEQUENCE [LARGE SCALE GENOMIC DNA]</scope>
    <source>
        <strain evidence="3">CBS 593.65</strain>
    </source>
</reference>
<accession>A0A1L9TJZ2</accession>
<evidence type="ECO:0000313" key="2">
    <source>
        <dbReference type="EMBL" id="OJJ59740.1"/>
    </source>
</evidence>
<dbReference type="Proteomes" id="UP000184356">
    <property type="component" value="Unassembled WGS sequence"/>
</dbReference>
<dbReference type="RefSeq" id="XP_040703546.1">
    <property type="nucleotide sequence ID" value="XM_040852170.1"/>
</dbReference>
<evidence type="ECO:0000313" key="3">
    <source>
        <dbReference type="Proteomes" id="UP000184356"/>
    </source>
</evidence>
<dbReference type="OrthoDB" id="2269179at2759"/>
<name>A0A1L9TJZ2_9EURO</name>
<sequence length="1071" mass="121265">MFYRFYPHKSVLMMRSSLPTRKRSSSLPRHTNYSEHTHMSTAHRDRPYHHELVTMNGFQTSKKTVMEMIRTELSSHNLDVSSMVLERFSCMILDGDGSKENLRLMQTLFTQPMLLSNEDLGRVLRLNPLARKDTTNKSPGPRKHLFYIRSWKFTPLQLYKLAKTIQENGLRFSELDEWKFASFLAGSRELTVRYVGATTSYEGAFRRFSDDLNNKSESSLLGAFQSHLERTYPQVFHRAEIHIVSDISLERFGNERQIGSQLNADDTETVLIHLLGCHSLMNLQPGGNHIRYLPSGEDETIFRNLRTRYFKDFLSGCSVFPEEKWSCLTSRFTTVLAGTPGMSATSPLTGEPLRGVFKRQAKPYQYFGETVMTFLGEELTGAHFKARCSFLDGPSKSSRLVRNIVYRIKNTEQSNHFDNNPGPVQDVSKAFAFLNTMPLPKYSDEAASLNILTAYFQCTRPVIVVTFGKQAASAIISNLTSIDAKSRRVKPFFALGTCRLATHFYGPDENDTFIHIPLSHPAKHQYGSRSPVDLRFFYISIQFAFFVASCATKIIKAHSGTSQKPPRNALCMDILDYVESQLQSGIGSRFRTNMENAGKAAIAAMTSGKANAHPTADILDYSEIESRRWHGYQTEKAESYDSTPNIRGSRGRVVAYPQGLFIGLTAVFGKKNGIAILDENNFRRISSFGVAVGEAYSNERRRDLESIWTQARRELHWTIPHSEDRRGDWMEQFLPLQPGQPYLLRILSQLADCDYLQALICDSQRPPWYPLPSTEAPVKDNMCEAVIKCGFWVQKKITKNSTSLFPSRYLTAKEMQGHPIGVKDDGTFVLRWKHPGGSNKSLTLTARFAAPQSSRDSRALSFTEQGFDIVDASGSPLRSLSVWDRGASKASIPRTSFLSRPPGQLLVDLWVAVRQECGHVIDEKEAIQGKREWGVKGQKILSLKATKEQIAQQNCPPLVNDANFLLFTFLNERFPDGGIFRTASKEKILDSTEDLQAFVEFCQAPDYITHPYASEWIGSLERDIPLVAVLGKNIQLHRTCNTVRYNRWQPHLKKMVGEVRFEIGPKKGGHV</sequence>
<dbReference type="EMBL" id="KV878585">
    <property type="protein sequence ID" value="OJJ59740.1"/>
    <property type="molecule type" value="Genomic_DNA"/>
</dbReference>
<feature type="region of interest" description="Disordered" evidence="1">
    <location>
        <begin position="17"/>
        <end position="43"/>
    </location>
</feature>
<organism evidence="2 3">
    <name type="scientific">Aspergillus sydowii CBS 593.65</name>
    <dbReference type="NCBI Taxonomy" id="1036612"/>
    <lineage>
        <taxon>Eukaryota</taxon>
        <taxon>Fungi</taxon>
        <taxon>Dikarya</taxon>
        <taxon>Ascomycota</taxon>
        <taxon>Pezizomycotina</taxon>
        <taxon>Eurotiomycetes</taxon>
        <taxon>Eurotiomycetidae</taxon>
        <taxon>Eurotiales</taxon>
        <taxon>Aspergillaceae</taxon>
        <taxon>Aspergillus</taxon>
        <taxon>Aspergillus subgen. Nidulantes</taxon>
    </lineage>
</organism>